<comment type="caution">
    <text evidence="15">The sequence shown here is derived from an EMBL/GenBank/DDBJ whole genome shotgun (WGS) entry which is preliminary data.</text>
</comment>
<keyword evidence="9 13" id="KW-0472">Membrane</keyword>
<gene>
    <name evidence="15" type="ORF">KGMB01110_03230</name>
</gene>
<evidence type="ECO:0000313" key="15">
    <source>
        <dbReference type="EMBL" id="GCA65887.1"/>
    </source>
</evidence>
<evidence type="ECO:0000256" key="1">
    <source>
        <dbReference type="ARBA" id="ARBA00004651"/>
    </source>
</evidence>
<keyword evidence="5 13" id="KW-0812">Transmembrane</keyword>
<evidence type="ECO:0000313" key="16">
    <source>
        <dbReference type="Proteomes" id="UP000265643"/>
    </source>
</evidence>
<feature type="domain" description="PLD phosphodiesterase" evidence="14">
    <location>
        <begin position="436"/>
        <end position="463"/>
    </location>
</feature>
<sequence length="523" mass="60957">MEYLDTKAVKKAKKGILSVVFGRTALILALLLLQIGVMISMVTVLKDYRTYMDVVLMILRVIVVIYVINEKGNPAFTMTWILLMMVFPVFGTLFYIYVKSELGSRALAKQLSRRKLETHRYMQQDQSVIRDLKLSKSADVSLAHYMKYQLGFPIYRNTKVTYFPSGDKKFHQMVRELQKAEKYIFLEYFIVEEGYMWNTILEILKAKVREGVEVRFMYDGMCSISKLPYDYPRQMRKYGIRCKMFSPIRPVLTTVQNNRDHRKICVVDGKVAFTGGVNLADEYINRIERFGYWKDTAAMFEGDAVQSFTIMFLQMWNATERGGESYQDYLTEKSTGVKKRELGYVLPYADSPFDHEDVGETVYKHILNHAKRYVHIMTPYLILDDQMMDTLTKTAKSGIEVAIIMPHIPDKWYAFALAKTYYQELLEAGVKIYEFTPGFVHAKIFVSDDEVATVGTINLDYRSLYLHFENGAYIYNNPAVRDIEQDFQRTIRKCHCVTLEEVRKQNIWMQICGRALRLIAPLM</sequence>
<organism evidence="15 16">
    <name type="scientific">Mediterraneibacter butyricigenes</name>
    <dbReference type="NCBI Taxonomy" id="2316025"/>
    <lineage>
        <taxon>Bacteria</taxon>
        <taxon>Bacillati</taxon>
        <taxon>Bacillota</taxon>
        <taxon>Clostridia</taxon>
        <taxon>Lachnospirales</taxon>
        <taxon>Lachnospiraceae</taxon>
        <taxon>Mediterraneibacter</taxon>
    </lineage>
</organism>
<dbReference type="PROSITE" id="PS50035">
    <property type="entry name" value="PLD"/>
    <property type="match status" value="2"/>
</dbReference>
<feature type="transmembrane region" description="Helical" evidence="13">
    <location>
        <begin position="80"/>
        <end position="98"/>
    </location>
</feature>
<feature type="transmembrane region" description="Helical" evidence="13">
    <location>
        <begin position="51"/>
        <end position="68"/>
    </location>
</feature>
<dbReference type="AlphaFoldDB" id="A0A391NYD8"/>
<keyword evidence="16" id="KW-1185">Reference proteome</keyword>
<evidence type="ECO:0000256" key="7">
    <source>
        <dbReference type="ARBA" id="ARBA00022989"/>
    </source>
</evidence>
<evidence type="ECO:0000256" key="9">
    <source>
        <dbReference type="ARBA" id="ARBA00023136"/>
    </source>
</evidence>
<evidence type="ECO:0000256" key="8">
    <source>
        <dbReference type="ARBA" id="ARBA00023098"/>
    </source>
</evidence>
<dbReference type="RefSeq" id="WP_119297368.1">
    <property type="nucleotide sequence ID" value="NZ_BHGK01000001.1"/>
</dbReference>
<dbReference type="CDD" id="cd09160">
    <property type="entry name" value="PLDc_SMU_988_like_2"/>
    <property type="match status" value="1"/>
</dbReference>
<feature type="transmembrane region" description="Helical" evidence="13">
    <location>
        <begin position="20"/>
        <end position="45"/>
    </location>
</feature>
<proteinExistence type="predicted"/>
<dbReference type="GO" id="GO:0032049">
    <property type="term" value="P:cardiolipin biosynthetic process"/>
    <property type="evidence" value="ECO:0007669"/>
    <property type="project" value="UniProtKB-UniRule"/>
</dbReference>
<evidence type="ECO:0000256" key="11">
    <source>
        <dbReference type="ARBA" id="ARBA00023264"/>
    </source>
</evidence>
<dbReference type="PANTHER" id="PTHR21248:SF22">
    <property type="entry name" value="PHOSPHOLIPASE D"/>
    <property type="match status" value="1"/>
</dbReference>
<name>A0A391NYD8_9FIRM</name>
<dbReference type="NCBIfam" id="TIGR04265">
    <property type="entry name" value="bac_cardiolipin"/>
    <property type="match status" value="1"/>
</dbReference>
<dbReference type="SMART" id="SM00155">
    <property type="entry name" value="PLDc"/>
    <property type="match status" value="2"/>
</dbReference>
<keyword evidence="6" id="KW-0677">Repeat</keyword>
<dbReference type="GO" id="GO:0008808">
    <property type="term" value="F:cardiolipin synthase activity"/>
    <property type="evidence" value="ECO:0007669"/>
    <property type="project" value="UniProtKB-UniRule"/>
</dbReference>
<accession>A0A391NYD8</accession>
<evidence type="ECO:0000256" key="13">
    <source>
        <dbReference type="SAM" id="Phobius"/>
    </source>
</evidence>
<keyword evidence="8" id="KW-0443">Lipid metabolism</keyword>
<dbReference type="Gene3D" id="3.30.870.10">
    <property type="entry name" value="Endonuclease Chain A"/>
    <property type="match status" value="2"/>
</dbReference>
<dbReference type="InterPro" id="IPR025202">
    <property type="entry name" value="PLD-like_dom"/>
</dbReference>
<dbReference type="EC" id="2.7.8.-" evidence="12"/>
<feature type="domain" description="PLD phosphodiesterase" evidence="14">
    <location>
        <begin position="256"/>
        <end position="283"/>
    </location>
</feature>
<keyword evidence="11" id="KW-1208">Phospholipid metabolism</keyword>
<keyword evidence="4" id="KW-0808">Transferase</keyword>
<dbReference type="InterPro" id="IPR027379">
    <property type="entry name" value="CLS_N"/>
</dbReference>
<dbReference type="EMBL" id="BHGK01000001">
    <property type="protein sequence ID" value="GCA65887.1"/>
    <property type="molecule type" value="Genomic_DNA"/>
</dbReference>
<protein>
    <recommendedName>
        <fullName evidence="12">Cardiolipin synthase</fullName>
        <ecNumber evidence="12">2.7.8.-</ecNumber>
    </recommendedName>
</protein>
<dbReference type="Proteomes" id="UP000265643">
    <property type="component" value="Unassembled WGS sequence"/>
</dbReference>
<evidence type="ECO:0000256" key="6">
    <source>
        <dbReference type="ARBA" id="ARBA00022737"/>
    </source>
</evidence>
<dbReference type="Pfam" id="PF13091">
    <property type="entry name" value="PLDc_2"/>
    <property type="match status" value="2"/>
</dbReference>
<dbReference type="GO" id="GO:0005886">
    <property type="term" value="C:plasma membrane"/>
    <property type="evidence" value="ECO:0007669"/>
    <property type="project" value="UniProtKB-SubCell"/>
</dbReference>
<dbReference type="InterPro" id="IPR022924">
    <property type="entry name" value="Cardiolipin_synthase"/>
</dbReference>
<dbReference type="Pfam" id="PF13396">
    <property type="entry name" value="PLDc_N"/>
    <property type="match status" value="1"/>
</dbReference>
<keyword evidence="7 13" id="KW-1133">Transmembrane helix</keyword>
<evidence type="ECO:0000259" key="14">
    <source>
        <dbReference type="PROSITE" id="PS50035"/>
    </source>
</evidence>
<evidence type="ECO:0000256" key="5">
    <source>
        <dbReference type="ARBA" id="ARBA00022692"/>
    </source>
</evidence>
<keyword evidence="2" id="KW-1003">Cell membrane</keyword>
<evidence type="ECO:0000256" key="4">
    <source>
        <dbReference type="ARBA" id="ARBA00022679"/>
    </source>
</evidence>
<reference evidence="16" key="1">
    <citation type="submission" date="2018-09" db="EMBL/GenBank/DDBJ databases">
        <title>Draft Genome Sequence of Mediterraneibacter sp. KCTC 15684.</title>
        <authorList>
            <person name="Kim J.S."/>
            <person name="Han K.I."/>
            <person name="Suh M.K."/>
            <person name="Lee K.C."/>
            <person name="Eom M.K."/>
            <person name="Lee J.H."/>
            <person name="Park S.H."/>
            <person name="Kang S.W."/>
            <person name="Park J.E."/>
            <person name="Oh B.S."/>
            <person name="Yu S.Y."/>
            <person name="Choi S.H."/>
            <person name="Lee D.H."/>
            <person name="Yoon H."/>
            <person name="Kim B."/>
            <person name="Yang S.J."/>
            <person name="Lee J.S."/>
        </authorList>
    </citation>
    <scope>NUCLEOTIDE SEQUENCE [LARGE SCALE GENOMIC DNA]</scope>
    <source>
        <strain evidence="16">KCTC 15684</strain>
    </source>
</reference>
<dbReference type="InterPro" id="IPR001736">
    <property type="entry name" value="PLipase_D/transphosphatidylase"/>
</dbReference>
<dbReference type="CDD" id="cd09154">
    <property type="entry name" value="PLDc_SMU_988_like_1"/>
    <property type="match status" value="1"/>
</dbReference>
<evidence type="ECO:0000256" key="10">
    <source>
        <dbReference type="ARBA" id="ARBA00023209"/>
    </source>
</evidence>
<evidence type="ECO:0000256" key="3">
    <source>
        <dbReference type="ARBA" id="ARBA00022516"/>
    </source>
</evidence>
<dbReference type="SUPFAM" id="SSF56024">
    <property type="entry name" value="Phospholipase D/nuclease"/>
    <property type="match status" value="2"/>
</dbReference>
<dbReference type="PANTHER" id="PTHR21248">
    <property type="entry name" value="CARDIOLIPIN SYNTHASE"/>
    <property type="match status" value="1"/>
</dbReference>
<comment type="subcellular location">
    <subcellularLocation>
        <location evidence="1">Cell membrane</location>
        <topology evidence="1">Multi-pass membrane protein</topology>
    </subcellularLocation>
</comment>
<evidence type="ECO:0000256" key="12">
    <source>
        <dbReference type="NCBIfam" id="TIGR04265"/>
    </source>
</evidence>
<keyword evidence="10" id="KW-0594">Phospholipid biosynthesis</keyword>
<keyword evidence="3" id="KW-0444">Lipid biosynthesis</keyword>
<evidence type="ECO:0000256" key="2">
    <source>
        <dbReference type="ARBA" id="ARBA00022475"/>
    </source>
</evidence>